<feature type="signal peptide" evidence="6">
    <location>
        <begin position="1"/>
        <end position="21"/>
    </location>
</feature>
<dbReference type="OrthoDB" id="63946at2"/>
<dbReference type="Pfam" id="PF01497">
    <property type="entry name" value="Peripla_BP_2"/>
    <property type="match status" value="1"/>
</dbReference>
<dbReference type="PANTHER" id="PTHR30532:SF28">
    <property type="entry name" value="PETROBACTIN-BINDING PROTEIN YCLQ"/>
    <property type="match status" value="1"/>
</dbReference>
<keyword evidence="4" id="KW-0408">Iron</keyword>
<dbReference type="InterPro" id="IPR033870">
    <property type="entry name" value="FatB"/>
</dbReference>
<protein>
    <submittedName>
        <fullName evidence="8">ABC transporter substrate-binding protein</fullName>
    </submittedName>
</protein>
<comment type="similarity">
    <text evidence="2">Belongs to the bacterial solute-binding protein 8 family.</text>
</comment>
<gene>
    <name evidence="8" type="primary">fhuD</name>
    <name evidence="8" type="ORF">BVG79_00749</name>
</gene>
<dbReference type="RefSeq" id="WP_085785709.1">
    <property type="nucleotide sequence ID" value="NZ_CP019937.1"/>
</dbReference>
<evidence type="ECO:0000256" key="5">
    <source>
        <dbReference type="ARBA" id="ARBA00022729"/>
    </source>
</evidence>
<comment type="subcellular location">
    <subcellularLocation>
        <location evidence="1">Cell envelope</location>
    </subcellularLocation>
</comment>
<dbReference type="STRING" id="92947.BVG79_00749"/>
<dbReference type="GO" id="GO:1901678">
    <property type="term" value="P:iron coordination entity transport"/>
    <property type="evidence" value="ECO:0007669"/>
    <property type="project" value="UniProtKB-ARBA"/>
</dbReference>
<keyword evidence="4" id="KW-0410">Iron transport</keyword>
<evidence type="ECO:0000256" key="1">
    <source>
        <dbReference type="ARBA" id="ARBA00004196"/>
    </source>
</evidence>
<keyword evidence="4" id="KW-0406">Ion transport</keyword>
<dbReference type="SUPFAM" id="SSF53807">
    <property type="entry name" value="Helical backbone' metal receptor"/>
    <property type="match status" value="1"/>
</dbReference>
<dbReference type="Gene3D" id="3.40.50.1980">
    <property type="entry name" value="Nitrogenase molybdenum iron protein domain"/>
    <property type="match status" value="2"/>
</dbReference>
<dbReference type="InterPro" id="IPR051313">
    <property type="entry name" value="Bact_iron-sidero_bind"/>
</dbReference>
<proteinExistence type="inferred from homology"/>
<evidence type="ECO:0000313" key="8">
    <source>
        <dbReference type="EMBL" id="ARO14101.1"/>
    </source>
</evidence>
<dbReference type="Proteomes" id="UP000242447">
    <property type="component" value="Chromosome"/>
</dbReference>
<evidence type="ECO:0000256" key="3">
    <source>
        <dbReference type="ARBA" id="ARBA00022448"/>
    </source>
</evidence>
<dbReference type="EMBL" id="CP019937">
    <property type="protein sequence ID" value="ARO14101.1"/>
    <property type="molecule type" value="Genomic_DNA"/>
</dbReference>
<dbReference type="AlphaFoldDB" id="A0A1W6NY44"/>
<dbReference type="PROSITE" id="PS50983">
    <property type="entry name" value="FE_B12_PBP"/>
    <property type="match status" value="1"/>
</dbReference>
<keyword evidence="5 6" id="KW-0732">Signal</keyword>
<evidence type="ECO:0000259" key="7">
    <source>
        <dbReference type="PROSITE" id="PS50983"/>
    </source>
</evidence>
<dbReference type="CDD" id="cd01140">
    <property type="entry name" value="FatB"/>
    <property type="match status" value="1"/>
</dbReference>
<evidence type="ECO:0000256" key="2">
    <source>
        <dbReference type="ARBA" id="ARBA00008814"/>
    </source>
</evidence>
<accession>A0A1W6NY44</accession>
<reference evidence="8 9" key="1">
    <citation type="submission" date="2017-02" db="EMBL/GenBank/DDBJ databases">
        <title>Ketogulonicigenium robustum SPU B003 Genome sequencing and assembly.</title>
        <authorList>
            <person name="Li Y."/>
            <person name="Liu L."/>
            <person name="Wang C."/>
            <person name="Zhang M."/>
            <person name="Zhang T."/>
            <person name="Zhang Y."/>
        </authorList>
    </citation>
    <scope>NUCLEOTIDE SEQUENCE [LARGE SCALE GENOMIC DNA]</scope>
    <source>
        <strain evidence="8 9">SPU_B003</strain>
    </source>
</reference>
<evidence type="ECO:0000313" key="9">
    <source>
        <dbReference type="Proteomes" id="UP000242447"/>
    </source>
</evidence>
<dbReference type="GO" id="GO:0030288">
    <property type="term" value="C:outer membrane-bounded periplasmic space"/>
    <property type="evidence" value="ECO:0007669"/>
    <property type="project" value="TreeGrafter"/>
</dbReference>
<dbReference type="KEGG" id="kro:BVG79_00749"/>
<dbReference type="InterPro" id="IPR002491">
    <property type="entry name" value="ABC_transptr_periplasmic_BD"/>
</dbReference>
<sequence length="302" mass="32034">MLLRSTLTAASLAFVAMPAFADPVTIQHAQGELTLDATPEKVLVMDINTLDNFAALGLTPAGVPKGNLHGPAAVFDTDEFINVGTLFEPDLEAINAAEADLMIVGGRSARAYPAVSEIVPTIDMSFDNGNLFDDVEKNLTTLGNLFGVEDRAAELVADLQARREAVKAAAEGKGTAVVLVTNAGNLGTYGPVSRLGWIFTDLGFTPLEENIDDRFHGGDAISFEYVLERNPDYVFVLDRDAGVGNADNTGAAAALLDNDLFNQTTAAQNGHVIYLDPYSAYITFGGYNALVTLTDQIMAGIQ</sequence>
<dbReference type="PANTHER" id="PTHR30532">
    <property type="entry name" value="IRON III DICITRATE-BINDING PERIPLASMIC PROTEIN"/>
    <property type="match status" value="1"/>
</dbReference>
<keyword evidence="3" id="KW-0813">Transport</keyword>
<keyword evidence="9" id="KW-1185">Reference proteome</keyword>
<organism evidence="8 9">
    <name type="scientific">Ketogulonicigenium robustum</name>
    <dbReference type="NCBI Taxonomy" id="92947"/>
    <lineage>
        <taxon>Bacteria</taxon>
        <taxon>Pseudomonadati</taxon>
        <taxon>Pseudomonadota</taxon>
        <taxon>Alphaproteobacteria</taxon>
        <taxon>Rhodobacterales</taxon>
        <taxon>Roseobacteraceae</taxon>
        <taxon>Ketogulonicigenium</taxon>
    </lineage>
</organism>
<feature type="chain" id="PRO_5013071756" evidence="6">
    <location>
        <begin position="22"/>
        <end position="302"/>
    </location>
</feature>
<feature type="domain" description="Fe/B12 periplasmic-binding" evidence="7">
    <location>
        <begin position="41"/>
        <end position="302"/>
    </location>
</feature>
<name>A0A1W6NY44_9RHOB</name>
<evidence type="ECO:0000256" key="6">
    <source>
        <dbReference type="SAM" id="SignalP"/>
    </source>
</evidence>
<evidence type="ECO:0000256" key="4">
    <source>
        <dbReference type="ARBA" id="ARBA00022496"/>
    </source>
</evidence>